<evidence type="ECO:0000313" key="1">
    <source>
        <dbReference type="EMBL" id="EHQ36263.1"/>
    </source>
</evidence>
<sequence>MTIDYIFAPVFFRKPEVIKPGKIKPPLTITDYIITMQEKFFESVNGQIFAKI</sequence>
<dbReference type="HOGENOM" id="CLU_3075349_0_0_2"/>
<dbReference type="InParanoid" id="H1Z0X0"/>
<organism evidence="1 2">
    <name type="scientific">Methanoplanus limicola DSM 2279</name>
    <dbReference type="NCBI Taxonomy" id="937775"/>
    <lineage>
        <taxon>Archaea</taxon>
        <taxon>Methanobacteriati</taxon>
        <taxon>Methanobacteriota</taxon>
        <taxon>Stenosarchaea group</taxon>
        <taxon>Methanomicrobia</taxon>
        <taxon>Methanomicrobiales</taxon>
        <taxon>Methanomicrobiaceae</taxon>
        <taxon>Methanoplanus</taxon>
    </lineage>
</organism>
<protein>
    <submittedName>
        <fullName evidence="1">Uncharacterized protein</fullName>
    </submittedName>
</protein>
<name>H1Z0X0_9EURY</name>
<dbReference type="Proteomes" id="UP000005741">
    <property type="component" value="Chromosome"/>
</dbReference>
<dbReference type="EMBL" id="CM001436">
    <property type="protein sequence ID" value="EHQ36263.1"/>
    <property type="molecule type" value="Genomic_DNA"/>
</dbReference>
<proteinExistence type="predicted"/>
<accession>H1Z0X0</accession>
<dbReference type="STRING" id="937775.Metlim_2200"/>
<evidence type="ECO:0000313" key="2">
    <source>
        <dbReference type="Proteomes" id="UP000005741"/>
    </source>
</evidence>
<keyword evidence="2" id="KW-1185">Reference proteome</keyword>
<dbReference type="AlphaFoldDB" id="H1Z0X0"/>
<reference evidence="1 2" key="1">
    <citation type="submission" date="2011-10" db="EMBL/GenBank/DDBJ databases">
        <title>The Improved High-Quality Draft genome of Methanoplanus limicola DSM 2279.</title>
        <authorList>
            <consortium name="US DOE Joint Genome Institute (JGI-PGF)"/>
            <person name="Lucas S."/>
            <person name="Copeland A."/>
            <person name="Lapidus A."/>
            <person name="Glavina del Rio T."/>
            <person name="Dalin E."/>
            <person name="Tice H."/>
            <person name="Bruce D."/>
            <person name="Goodwin L."/>
            <person name="Pitluck S."/>
            <person name="Peters L."/>
            <person name="Mikhailova N."/>
            <person name="Lu M."/>
            <person name="Kyrpides N."/>
            <person name="Mavromatis K."/>
            <person name="Ivanova N."/>
            <person name="Markowitz V."/>
            <person name="Cheng J.-F."/>
            <person name="Hugenholtz P."/>
            <person name="Woyke T."/>
            <person name="Wu D."/>
            <person name="Wirth R."/>
            <person name="Brambilla E.-M."/>
            <person name="Klenk H.-P."/>
            <person name="Eisen J.A."/>
        </authorList>
    </citation>
    <scope>NUCLEOTIDE SEQUENCE [LARGE SCALE GENOMIC DNA]</scope>
    <source>
        <strain evidence="1 2">DSM 2279</strain>
    </source>
</reference>
<gene>
    <name evidence="1" type="ORF">Metlim_2200</name>
</gene>